<dbReference type="InterPro" id="IPR036010">
    <property type="entry name" value="2Fe-2S_ferredoxin-like_sf"/>
</dbReference>
<evidence type="ECO:0000259" key="3">
    <source>
        <dbReference type="PROSITE" id="PS51379"/>
    </source>
</evidence>
<dbReference type="GO" id="GO:0016491">
    <property type="term" value="F:oxidoreductase activity"/>
    <property type="evidence" value="ECO:0007669"/>
    <property type="project" value="UniProtKB-KW"/>
</dbReference>
<dbReference type="SUPFAM" id="SSF46548">
    <property type="entry name" value="alpha-helical ferredoxin"/>
    <property type="match status" value="1"/>
</dbReference>
<dbReference type="Gene3D" id="3.10.20.440">
    <property type="entry name" value="2Fe-2S iron-sulphur cluster binding domain, sarcosine oxidase, alpha subunit, N-terminal domain"/>
    <property type="match status" value="1"/>
</dbReference>
<proteinExistence type="predicted"/>
<dbReference type="InterPro" id="IPR017900">
    <property type="entry name" value="4Fe4S_Fe_S_CS"/>
</dbReference>
<feature type="domain" description="4Fe-4S ferredoxin-type" evidence="3">
    <location>
        <begin position="108"/>
        <end position="141"/>
    </location>
</feature>
<keyword evidence="1" id="KW-0560">Oxidoreductase</keyword>
<feature type="domain" description="4Fe-4S ferredoxin-type" evidence="3">
    <location>
        <begin position="151"/>
        <end position="179"/>
    </location>
</feature>
<name>M1Q199_9ZZZZ</name>
<dbReference type="InterPro" id="IPR006058">
    <property type="entry name" value="2Fe2S_fd_BS"/>
</dbReference>
<dbReference type="InterPro" id="IPR001041">
    <property type="entry name" value="2Fe-2S_ferredoxin-type"/>
</dbReference>
<dbReference type="PROSITE" id="PS00197">
    <property type="entry name" value="2FE2S_FER_1"/>
    <property type="match status" value="1"/>
</dbReference>
<dbReference type="PROSITE" id="PS00198">
    <property type="entry name" value="4FE4S_FER_1"/>
    <property type="match status" value="2"/>
</dbReference>
<accession>M1Q199</accession>
<dbReference type="SUPFAM" id="SSF54292">
    <property type="entry name" value="2Fe-2S ferredoxin-like"/>
    <property type="match status" value="1"/>
</dbReference>
<dbReference type="PROSITE" id="PS51085">
    <property type="entry name" value="2FE2S_FER_2"/>
    <property type="match status" value="1"/>
</dbReference>
<dbReference type="AlphaFoldDB" id="M1Q199"/>
<dbReference type="InterPro" id="IPR042204">
    <property type="entry name" value="2Fe-2S-bd_N"/>
</dbReference>
<evidence type="ECO:0000313" key="4">
    <source>
        <dbReference type="EMBL" id="AGF92997.1"/>
    </source>
</evidence>
<sequence length="237" mass="27326">MAEEVEEDEEREMVEIFVMGKRYKVPKGLTIMTALEYAGYKFTRGCGCRGGFCGACATVYRTEDDYKLQMDLACQTAIEDGMFLVQLPFVPGVREDYDIEEVDPEEHDNVLLDYYPEVARCVSCNTCTKACPQDIEVMDYVQSALRGDIERTAELSFDCIQCGLCAIRCPADIKHYHMAQMARRIHAKYNQSDSDELDERVEEIEKGKYEDELEELVCMGKEELKKRYEERDIKEAE</sequence>
<dbReference type="Pfam" id="PF13187">
    <property type="entry name" value="Fer4_9"/>
    <property type="match status" value="1"/>
</dbReference>
<evidence type="ECO:0000256" key="1">
    <source>
        <dbReference type="ARBA" id="ARBA00023002"/>
    </source>
</evidence>
<dbReference type="GO" id="GO:0051537">
    <property type="term" value="F:2 iron, 2 sulfur cluster binding"/>
    <property type="evidence" value="ECO:0007669"/>
    <property type="project" value="InterPro"/>
</dbReference>
<reference evidence="4" key="1">
    <citation type="journal article" date="2013" name="Syst. Appl. Microbiol.">
        <title>New insights into the archaeal diversity of a hypersaline microbial mat obtained by a metagenomic approach.</title>
        <authorList>
            <person name="Lopez-Lopez A."/>
            <person name="Richter M."/>
            <person name="Pena A."/>
            <person name="Tamames J."/>
            <person name="Rossello-Mora R."/>
        </authorList>
    </citation>
    <scope>NUCLEOTIDE SEQUENCE</scope>
</reference>
<protein>
    <submittedName>
        <fullName evidence="4">4Fe-4S ferredoxin iron-sulfur binding protein</fullName>
    </submittedName>
</protein>
<dbReference type="Pfam" id="PF13510">
    <property type="entry name" value="Fer2_4"/>
    <property type="match status" value="1"/>
</dbReference>
<dbReference type="Gene3D" id="3.30.70.20">
    <property type="match status" value="1"/>
</dbReference>
<dbReference type="InterPro" id="IPR017896">
    <property type="entry name" value="4Fe4S_Fe-S-bd"/>
</dbReference>
<evidence type="ECO:0000259" key="2">
    <source>
        <dbReference type="PROSITE" id="PS51085"/>
    </source>
</evidence>
<organism evidence="4">
    <name type="scientific">uncultured organism</name>
    <dbReference type="NCBI Taxonomy" id="155900"/>
    <lineage>
        <taxon>unclassified sequences</taxon>
        <taxon>environmental samples</taxon>
    </lineage>
</organism>
<gene>
    <name evidence="4" type="ORF">FLSS-7_0006</name>
</gene>
<dbReference type="EMBL" id="JX684079">
    <property type="protein sequence ID" value="AGF92997.1"/>
    <property type="molecule type" value="Genomic_DNA"/>
</dbReference>
<dbReference type="PROSITE" id="PS51379">
    <property type="entry name" value="4FE4S_FER_2"/>
    <property type="match status" value="2"/>
</dbReference>
<feature type="domain" description="2Fe-2S ferredoxin-type" evidence="2">
    <location>
        <begin position="12"/>
        <end position="90"/>
    </location>
</feature>